<evidence type="ECO:0000313" key="5">
    <source>
        <dbReference type="EMBL" id="OOS24228.1"/>
    </source>
</evidence>
<dbReference type="OrthoDB" id="6174294at2"/>
<protein>
    <submittedName>
        <fullName evidence="5">Phage tail tape measure protein</fullName>
    </submittedName>
</protein>
<proteinExistence type="predicted"/>
<evidence type="ECO:0000256" key="1">
    <source>
        <dbReference type="ARBA" id="ARBA00022612"/>
    </source>
</evidence>
<dbReference type="EMBL" id="MUYU01000012">
    <property type="protein sequence ID" value="OOS24228.1"/>
    <property type="molecule type" value="Genomic_DNA"/>
</dbReference>
<dbReference type="Gene3D" id="1.20.120.20">
    <property type="entry name" value="Apolipoprotein"/>
    <property type="match status" value="1"/>
</dbReference>
<dbReference type="AlphaFoldDB" id="A0A1T0CPH3"/>
<accession>A0A1T0CPH3</accession>
<feature type="domain" description="Phage tail tape measure protein" evidence="4">
    <location>
        <begin position="109"/>
        <end position="309"/>
    </location>
</feature>
<dbReference type="STRING" id="470453.B0680_05465"/>
<keyword evidence="6" id="KW-1185">Reference proteome</keyword>
<dbReference type="PANTHER" id="PTHR37813:SF1">
    <property type="entry name" value="FELS-2 PROPHAGE PROTEIN"/>
    <property type="match status" value="1"/>
</dbReference>
<dbReference type="InterPro" id="IPR010090">
    <property type="entry name" value="Phage_tape_meas"/>
</dbReference>
<reference evidence="5 6" key="1">
    <citation type="submission" date="2017-02" db="EMBL/GenBank/DDBJ databases">
        <title>Draft genome sequence of Moraxella pluranimalium CCUG 54913T type strain.</title>
        <authorList>
            <person name="Salva-Serra F."/>
            <person name="Engstrom-Jakobsson H."/>
            <person name="Thorell K."/>
            <person name="Jaen-Luchoro D."/>
            <person name="Gonzales-Siles L."/>
            <person name="Karlsson R."/>
            <person name="Yazdan S."/>
            <person name="Boulund F."/>
            <person name="Johnning A."/>
            <person name="Engstrand L."/>
            <person name="Kristiansson E."/>
            <person name="Moore E."/>
        </authorList>
    </citation>
    <scope>NUCLEOTIDE SEQUENCE [LARGE SCALE GENOMIC DNA]</scope>
    <source>
        <strain evidence="5 6">CCUG 54913</strain>
    </source>
</reference>
<dbReference type="Pfam" id="PF10145">
    <property type="entry name" value="PhageMin_Tail"/>
    <property type="match status" value="1"/>
</dbReference>
<keyword evidence="1" id="KW-1188">Viral release from host cell</keyword>
<evidence type="ECO:0000256" key="3">
    <source>
        <dbReference type="SAM" id="Phobius"/>
    </source>
</evidence>
<name>A0A1T0CPH3_9GAMM</name>
<evidence type="ECO:0000259" key="4">
    <source>
        <dbReference type="Pfam" id="PF10145"/>
    </source>
</evidence>
<gene>
    <name evidence="5" type="ORF">B0680_05465</name>
</gene>
<comment type="caution">
    <text evidence="5">The sequence shown here is derived from an EMBL/GenBank/DDBJ whole genome shotgun (WGS) entry which is preliminary data.</text>
</comment>
<dbReference type="PANTHER" id="PTHR37813">
    <property type="entry name" value="FELS-2 PROPHAGE PROTEIN"/>
    <property type="match status" value="1"/>
</dbReference>
<feature type="transmembrane region" description="Helical" evidence="3">
    <location>
        <begin position="406"/>
        <end position="429"/>
    </location>
</feature>
<dbReference type="NCBIfam" id="TIGR01760">
    <property type="entry name" value="tape_meas_TP901"/>
    <property type="match status" value="1"/>
</dbReference>
<keyword evidence="3" id="KW-0472">Membrane</keyword>
<dbReference type="RefSeq" id="WP_078254086.1">
    <property type="nucleotide sequence ID" value="NZ_MUYU01000012.1"/>
</dbReference>
<feature type="coiled-coil region" evidence="2">
    <location>
        <begin position="884"/>
        <end position="911"/>
    </location>
</feature>
<organism evidence="5 6">
    <name type="scientific">Moraxella pluranimalium</name>
    <dbReference type="NCBI Taxonomy" id="470453"/>
    <lineage>
        <taxon>Bacteria</taxon>
        <taxon>Pseudomonadati</taxon>
        <taxon>Pseudomonadota</taxon>
        <taxon>Gammaproteobacteria</taxon>
        <taxon>Moraxellales</taxon>
        <taxon>Moraxellaceae</taxon>
        <taxon>Moraxella</taxon>
    </lineage>
</organism>
<keyword evidence="3" id="KW-1133">Transmembrane helix</keyword>
<keyword evidence="2" id="KW-0175">Coiled coil</keyword>
<feature type="transmembrane region" description="Helical" evidence="3">
    <location>
        <begin position="441"/>
        <end position="474"/>
    </location>
</feature>
<evidence type="ECO:0000313" key="6">
    <source>
        <dbReference type="Proteomes" id="UP000189800"/>
    </source>
</evidence>
<evidence type="ECO:0000256" key="2">
    <source>
        <dbReference type="SAM" id="Coils"/>
    </source>
</evidence>
<keyword evidence="3" id="KW-0812">Transmembrane</keyword>
<dbReference type="Proteomes" id="UP000189800">
    <property type="component" value="Unassembled WGS sequence"/>
</dbReference>
<sequence length="1268" mass="133128">MSTVSKLQIVLEATTTAFDRGLRKAQDGLNAFAKQTDKIHAKMESFQKRHQGAFDAMQTIGAASAVGLVAIGAGIKATTAEAMKFESAMAEVKKVVNFESPDGIKQMRAELEELSTRVPIAFDGLAKIAAAAGQSGIAANEIVKFTEAAAKMGTAFDITAEEAGQAMAEMRTAFKMSQAEVETLADKINYLGNNSPNAAAKIMEVVQRIGPLGEIAGVSADQIAAMAASLTSVEPDVAATGLKNMMLQLVKGESLSKSAKAAFDDLGLSYTEIAKGMQTDSIGTINKVFEAIKKLPEEAQAATINDIFGSESIAVISQLINGTDTLGKHLQAMGDASKYAGSMSQEAANINDTSAAKMEMFKNATQNAKAAIGDAFLPALGALAEALLPVINGIKQFAQENPTMVTAITGIVGGVLVLGTALGAIGLAVPLVTTALGGLTAIAGLVGTAIGAISLPVVAVVAAIAALVAAGVWLYNNWDMVKAKATEVWNAIPEYASQAWQWIQGVWSGVGAWFGGIWDSVVSSVNTAWVAIKQAFANWLAGMPAPVQEMVANIGSIFSGIATIASAAWSGVTAVAKTVFSAVVAVWQGLSSAVSSAWQGIVGVASSVWNSVKSAVQSAINAIKPIITSVASVFSSAWNGLVSVAQSVWNGVKAAVSAGINGAKAVLTAGVTGFAIIFNAGFNAVKTVVSTVFNVIKTLVRGDINGVKTAIQSGLSQLGGIARNAMSQMVSAVTSIGGRLRQAGSEIVQGLINGISSKIEGAVAKVREMASRMKNAVTGFFDINSPSRVMKQIGEWVSEGLALGVAAKAPLAAKEAKKLAEDTKKAFDDEIKSLDRSILVNKLKLQGDPNAEFTVDVISGKYGDPANQAALQPLFDRKQQELDLANQLKGLDEYNSKLADINRQIALMGNNSKLQEFLYDVEKGSNLTEKQVIGVINALRQLEAAESQLKLDAEIKKSNDALERHLYLATQTADKYAAMRYDLAVQGFNQEQINHLVGNQQKTDAVNDFTNLQKNYTFETDAQRLKREYDEKLAIVTSYEQQIGDTIGAATAVKQALFEEHFAKVLDLEIKNYNERLGLQQQAVGLASGVWDKMTEIVKNAYGEQSTAAKIMFAGQKIIAISQAVINTELAATKALAEGGLIMGVPAATAVRAAGYASVGLIASEAIGSLTGQAHDGIMSVPKSGTWNLEKGERVLPKHTAKALDAKLDSMGNGGTVNNISVNVSVDSNGGDVTSDHAFGKRLGDIIKTTVQQELMREKRQGGMLYGV</sequence>